<comment type="caution">
    <text evidence="2">The sequence shown here is derived from an EMBL/GenBank/DDBJ whole genome shotgun (WGS) entry which is preliminary data.</text>
</comment>
<evidence type="ECO:0008006" key="4">
    <source>
        <dbReference type="Google" id="ProtNLM"/>
    </source>
</evidence>
<dbReference type="HOGENOM" id="CLU_3084648_0_0_6"/>
<sequence length="52" mass="6082">MPNKGKRSRLYRAQGINTQHLLGHKSQQQTDRYNDDRGKDWLTISPNGSEQR</sequence>
<accession>D4E7B9</accession>
<dbReference type="Proteomes" id="UP000005723">
    <property type="component" value="Unassembled WGS sequence"/>
</dbReference>
<feature type="compositionally biased region" description="Polar residues" evidence="1">
    <location>
        <begin position="16"/>
        <end position="31"/>
    </location>
</feature>
<dbReference type="EMBL" id="ADBY01000056">
    <property type="protein sequence ID" value="EFE93974.1"/>
    <property type="molecule type" value="Genomic_DNA"/>
</dbReference>
<evidence type="ECO:0000256" key="1">
    <source>
        <dbReference type="SAM" id="MobiDB-lite"/>
    </source>
</evidence>
<dbReference type="AlphaFoldDB" id="D4E7B9"/>
<evidence type="ECO:0000313" key="3">
    <source>
        <dbReference type="Proteomes" id="UP000005723"/>
    </source>
</evidence>
<feature type="region of interest" description="Disordered" evidence="1">
    <location>
        <begin position="16"/>
        <end position="52"/>
    </location>
</feature>
<evidence type="ECO:0000313" key="2">
    <source>
        <dbReference type="EMBL" id="EFE93974.1"/>
    </source>
</evidence>
<keyword evidence="3" id="KW-1185">Reference proteome</keyword>
<reference evidence="2 3" key="1">
    <citation type="submission" date="2010-01" db="EMBL/GenBank/DDBJ databases">
        <authorList>
            <person name="Muzny D."/>
            <person name="Qin X."/>
            <person name="Deng J."/>
            <person name="Jiang H."/>
            <person name="Liu Y."/>
            <person name="Qu J."/>
            <person name="Song X.-Z."/>
            <person name="Zhang L."/>
            <person name="Thornton R."/>
            <person name="Coyle M."/>
            <person name="Francisco L."/>
            <person name="Jackson L."/>
            <person name="Javaid M."/>
            <person name="Korchina V."/>
            <person name="Kovar C."/>
            <person name="Mata R."/>
            <person name="Mathew T."/>
            <person name="Ngo R."/>
            <person name="Nguyen L."/>
            <person name="Nguyen N."/>
            <person name="Okwuonu G."/>
            <person name="Ongeri F."/>
            <person name="Pham C."/>
            <person name="Simmons D."/>
            <person name="Wilczek-Boney K."/>
            <person name="Hale W."/>
            <person name="Jakkamsetti A."/>
            <person name="Pham P."/>
            <person name="Ruth R."/>
            <person name="San Lucas F."/>
            <person name="Warren J."/>
            <person name="Zhang J."/>
            <person name="Zhao Z."/>
            <person name="Zhou C."/>
            <person name="Zhu D."/>
            <person name="Lee S."/>
            <person name="Bess C."/>
            <person name="Blankenburg K."/>
            <person name="Forbes L."/>
            <person name="Fu Q."/>
            <person name="Gubbala S."/>
            <person name="Hirani K."/>
            <person name="Jayaseelan J.C."/>
            <person name="Lara F."/>
            <person name="Munidasa M."/>
            <person name="Palculict T."/>
            <person name="Patil S."/>
            <person name="Pu L.-L."/>
            <person name="Saada N."/>
            <person name="Tang L."/>
            <person name="Weissenberger G."/>
            <person name="Zhu Y."/>
            <person name="Hemphill L."/>
            <person name="Shang Y."/>
            <person name="Youmans B."/>
            <person name="Ayvaz T."/>
            <person name="Ross M."/>
            <person name="Santibanez J."/>
            <person name="Aqrawi P."/>
            <person name="Gross S."/>
            <person name="Joshi V."/>
            <person name="Fowler G."/>
            <person name="Nazareth L."/>
            <person name="Reid J."/>
            <person name="Worley K."/>
            <person name="Petrosino J."/>
            <person name="Highlander S."/>
            <person name="Gibbs R."/>
        </authorList>
    </citation>
    <scope>NUCLEOTIDE SEQUENCE [LARGE SCALE GENOMIC DNA]</scope>
    <source>
        <strain evidence="2 3">DSM 4582</strain>
    </source>
</reference>
<organism evidence="2 3">
    <name type="scientific">Serratia odorifera DSM 4582</name>
    <dbReference type="NCBI Taxonomy" id="667129"/>
    <lineage>
        <taxon>Bacteria</taxon>
        <taxon>Pseudomonadati</taxon>
        <taxon>Pseudomonadota</taxon>
        <taxon>Gammaproteobacteria</taxon>
        <taxon>Enterobacterales</taxon>
        <taxon>Yersiniaceae</taxon>
        <taxon>Serratia</taxon>
    </lineage>
</organism>
<gene>
    <name evidence="2" type="ORF">HMPREF0758_4069</name>
</gene>
<protein>
    <recommendedName>
        <fullName evidence="4">Integrase</fullName>
    </recommendedName>
</protein>
<proteinExistence type="predicted"/>
<name>D4E7B9_SEROD</name>